<gene>
    <name evidence="2" type="ORF">AKO1_011788</name>
</gene>
<reference evidence="2 3" key="1">
    <citation type="submission" date="2024-03" db="EMBL/GenBank/DDBJ databases">
        <title>The Acrasis kona genome and developmental transcriptomes reveal deep origins of eukaryotic multicellular pathways.</title>
        <authorList>
            <person name="Sheikh S."/>
            <person name="Fu C.-J."/>
            <person name="Brown M.W."/>
            <person name="Baldauf S.L."/>
        </authorList>
    </citation>
    <scope>NUCLEOTIDE SEQUENCE [LARGE SCALE GENOMIC DNA]</scope>
    <source>
        <strain evidence="2 3">ATCC MYA-3509</strain>
    </source>
</reference>
<dbReference type="InterPro" id="IPR017853">
    <property type="entry name" value="GH"/>
</dbReference>
<dbReference type="Gene3D" id="3.20.20.80">
    <property type="entry name" value="Glycosidases"/>
    <property type="match status" value="1"/>
</dbReference>
<accession>A0AAW2Z886</accession>
<comment type="caution">
    <text evidence="2">The sequence shown here is derived from an EMBL/GenBank/DDBJ whole genome shotgun (WGS) entry which is preliminary data.</text>
</comment>
<dbReference type="AlphaFoldDB" id="A0AAW2Z886"/>
<name>A0AAW2Z886_9EUKA</name>
<dbReference type="CDD" id="cd19608">
    <property type="entry name" value="GH113_mannanase-like"/>
    <property type="match status" value="1"/>
</dbReference>
<protein>
    <submittedName>
        <fullName evidence="2">Beta-galactosidase</fullName>
    </submittedName>
</protein>
<feature type="signal peptide" evidence="1">
    <location>
        <begin position="1"/>
        <end position="20"/>
    </location>
</feature>
<feature type="chain" id="PRO_5044025397" evidence="1">
    <location>
        <begin position="21"/>
        <end position="369"/>
    </location>
</feature>
<dbReference type="Pfam" id="PF22612">
    <property type="entry name" value="GH113"/>
    <property type="match status" value="1"/>
</dbReference>
<keyword evidence="3" id="KW-1185">Reference proteome</keyword>
<organism evidence="2 3">
    <name type="scientific">Acrasis kona</name>
    <dbReference type="NCBI Taxonomy" id="1008807"/>
    <lineage>
        <taxon>Eukaryota</taxon>
        <taxon>Discoba</taxon>
        <taxon>Heterolobosea</taxon>
        <taxon>Tetramitia</taxon>
        <taxon>Eutetramitia</taxon>
        <taxon>Acrasidae</taxon>
        <taxon>Acrasis</taxon>
    </lineage>
</organism>
<sequence>MKLPLIVIFAFAVSINGWIADKFKHSGMTYTNDKYCNVSYSSERSFDSIKNMADVGVNWVAIVVTQYQKKHNTTEIFPLWNAIKSQDGYYDYVTSKDSDLEAIINKAHELGMKVMLKPHIDIIDDPKYWRGDIGEDFSEQNWSEWFDSYGNMMLNYARLSESNKVEMLSMSCELITASEREQEWRSLINKVRSTYNGLITSSANWGWLNATGGEDTKKKWWDAVDIIGIDAYYNVYSDEVENYHHVMKLYEPVVERIKFLHEKFKKPCIFTEIGFCSGDCKRGSTSSEKMQNLQAIWYQGVMESFLPYQEWFYGFYWWNWVTDAAYGGPDDVCLTPQSKPAQQVLRKYYHSVKPPPKRPEYKPICVCTA</sequence>
<keyword evidence="1" id="KW-0732">Signal</keyword>
<dbReference type="Proteomes" id="UP001431209">
    <property type="component" value="Unassembled WGS sequence"/>
</dbReference>
<evidence type="ECO:0000313" key="3">
    <source>
        <dbReference type="Proteomes" id="UP001431209"/>
    </source>
</evidence>
<proteinExistence type="predicted"/>
<dbReference type="EMBL" id="JAOPGA020001083">
    <property type="protein sequence ID" value="KAL0484911.1"/>
    <property type="molecule type" value="Genomic_DNA"/>
</dbReference>
<dbReference type="SUPFAM" id="SSF51445">
    <property type="entry name" value="(Trans)glycosidases"/>
    <property type="match status" value="1"/>
</dbReference>
<evidence type="ECO:0000256" key="1">
    <source>
        <dbReference type="SAM" id="SignalP"/>
    </source>
</evidence>
<dbReference type="InterPro" id="IPR055151">
    <property type="entry name" value="GH113"/>
</dbReference>
<evidence type="ECO:0000313" key="2">
    <source>
        <dbReference type="EMBL" id="KAL0484911.1"/>
    </source>
</evidence>